<keyword evidence="2" id="KW-1185">Reference proteome</keyword>
<dbReference type="Gene3D" id="3.40.50.300">
    <property type="entry name" value="P-loop containing nucleotide triphosphate hydrolases"/>
    <property type="match status" value="1"/>
</dbReference>
<dbReference type="GO" id="GO:0005525">
    <property type="term" value="F:GTP binding"/>
    <property type="evidence" value="ECO:0007669"/>
    <property type="project" value="InterPro"/>
</dbReference>
<proteinExistence type="predicted"/>
<feature type="domain" description="VLIG-type G" evidence="1">
    <location>
        <begin position="31"/>
        <end position="178"/>
    </location>
</feature>
<dbReference type="InterPro" id="IPR030383">
    <property type="entry name" value="G_VLIG_dom"/>
</dbReference>
<evidence type="ECO:0000259" key="1">
    <source>
        <dbReference type="PROSITE" id="PS51717"/>
    </source>
</evidence>
<accession>A0A1I8HG08</accession>
<dbReference type="AlphaFoldDB" id="A0A1I8HG08"/>
<dbReference type="PANTHER" id="PTHR22796">
    <property type="entry name" value="URG4-RELATED"/>
    <property type="match status" value="1"/>
</dbReference>
<dbReference type="Pfam" id="PF25683">
    <property type="entry name" value="URGCP_GTPase"/>
    <property type="match status" value="1"/>
</dbReference>
<dbReference type="InterPro" id="IPR027417">
    <property type="entry name" value="P-loop_NTPase"/>
</dbReference>
<dbReference type="WBParaSite" id="maker-uti_cns_0005910-snap-gene-0.3-mRNA-1">
    <property type="protein sequence ID" value="maker-uti_cns_0005910-snap-gene-0.3-mRNA-1"/>
    <property type="gene ID" value="maker-uti_cns_0005910-snap-gene-0.3"/>
</dbReference>
<dbReference type="Proteomes" id="UP000095280">
    <property type="component" value="Unplaced"/>
</dbReference>
<organism evidence="2 3">
    <name type="scientific">Macrostomum lignano</name>
    <dbReference type="NCBI Taxonomy" id="282301"/>
    <lineage>
        <taxon>Eukaryota</taxon>
        <taxon>Metazoa</taxon>
        <taxon>Spiralia</taxon>
        <taxon>Lophotrochozoa</taxon>
        <taxon>Platyhelminthes</taxon>
        <taxon>Rhabditophora</taxon>
        <taxon>Macrostomorpha</taxon>
        <taxon>Macrostomida</taxon>
        <taxon>Macrostomidae</taxon>
        <taxon>Macrostomum</taxon>
    </lineage>
</organism>
<dbReference type="PANTHER" id="PTHR22796:SF1">
    <property type="entry name" value="VWFA DOMAIN-CONTAINING PROTEIN"/>
    <property type="match status" value="1"/>
</dbReference>
<name>A0A1I8HG08_9PLAT</name>
<reference evidence="3" key="1">
    <citation type="submission" date="2016-11" db="UniProtKB">
        <authorList>
            <consortium name="WormBaseParasite"/>
        </authorList>
    </citation>
    <scope>IDENTIFICATION</scope>
</reference>
<dbReference type="SUPFAM" id="SSF52540">
    <property type="entry name" value="P-loop containing nucleoside triphosphate hydrolases"/>
    <property type="match status" value="1"/>
</dbReference>
<evidence type="ECO:0000313" key="3">
    <source>
        <dbReference type="WBParaSite" id="maker-uti_cns_0005910-snap-gene-0.3-mRNA-1"/>
    </source>
</evidence>
<evidence type="ECO:0000313" key="2">
    <source>
        <dbReference type="Proteomes" id="UP000095280"/>
    </source>
</evidence>
<protein>
    <submittedName>
        <fullName evidence="3">VLIG-type G domain-containing protein</fullName>
    </submittedName>
</protein>
<dbReference type="PROSITE" id="PS51717">
    <property type="entry name" value="G_VLIG"/>
    <property type="match status" value="1"/>
</dbReference>
<sequence length="268" mass="29432">VPLEILDGDAGNIPSAWISAILNSCQELVGDKKIYVISVLGLQSSGKSTLLNTMFGLKFAVSAGRCTRGAFLQLVPVESGMPFDYVAVLDTEGLRAPELGLDKHHHDNELATLVLGLGDVTIINIKGENAAEINEILQVAIHAFIRMKMAKKDRDLHRHCIFIHQNVAAAGAKEMMQEATFCNFNAAGLSWHKRCLRCGNGGIGDIHRVGILNEDEEITDVDQQDCQLVHPLEFVEVFVPRLIEVRTEGDVMLRGLLFYATKDGRSMP</sequence>